<proteinExistence type="predicted"/>
<feature type="transmembrane region" description="Helical" evidence="1">
    <location>
        <begin position="234"/>
        <end position="252"/>
    </location>
</feature>
<feature type="transmembrane region" description="Helical" evidence="1">
    <location>
        <begin position="376"/>
        <end position="398"/>
    </location>
</feature>
<keyword evidence="1" id="KW-0812">Transmembrane</keyword>
<dbReference type="Proteomes" id="UP000537260">
    <property type="component" value="Unassembled WGS sequence"/>
</dbReference>
<keyword evidence="1" id="KW-1133">Transmembrane helix</keyword>
<comment type="caution">
    <text evidence="2">The sequence shown here is derived from an EMBL/GenBank/DDBJ whole genome shotgun (WGS) entry which is preliminary data.</text>
</comment>
<feature type="transmembrane region" description="Helical" evidence="1">
    <location>
        <begin position="457"/>
        <end position="479"/>
    </location>
</feature>
<feature type="transmembrane region" description="Helical" evidence="1">
    <location>
        <begin position="101"/>
        <end position="128"/>
    </location>
</feature>
<keyword evidence="3" id="KW-1185">Reference proteome</keyword>
<feature type="transmembrane region" description="Helical" evidence="1">
    <location>
        <begin position="485"/>
        <end position="507"/>
    </location>
</feature>
<evidence type="ECO:0000256" key="1">
    <source>
        <dbReference type="SAM" id="Phobius"/>
    </source>
</evidence>
<evidence type="ECO:0000313" key="2">
    <source>
        <dbReference type="EMBL" id="NYJ19638.1"/>
    </source>
</evidence>
<name>A0A7Z0EDJ1_9MICO</name>
<feature type="transmembrane region" description="Helical" evidence="1">
    <location>
        <begin position="20"/>
        <end position="48"/>
    </location>
</feature>
<feature type="transmembrane region" description="Helical" evidence="1">
    <location>
        <begin position="404"/>
        <end position="425"/>
    </location>
</feature>
<gene>
    <name evidence="2" type="ORF">HNR05_001429</name>
</gene>
<evidence type="ECO:0000313" key="3">
    <source>
        <dbReference type="Proteomes" id="UP000537260"/>
    </source>
</evidence>
<dbReference type="AlphaFoldDB" id="A0A7Z0EDJ1"/>
<dbReference type="EMBL" id="JACCFM010000001">
    <property type="protein sequence ID" value="NYJ19638.1"/>
    <property type="molecule type" value="Genomic_DNA"/>
</dbReference>
<feature type="transmembrane region" description="Helical" evidence="1">
    <location>
        <begin position="303"/>
        <end position="323"/>
    </location>
</feature>
<organism evidence="2 3">
    <name type="scientific">Glaciibacter psychrotolerans</name>
    <dbReference type="NCBI Taxonomy" id="670054"/>
    <lineage>
        <taxon>Bacteria</taxon>
        <taxon>Bacillati</taxon>
        <taxon>Actinomycetota</taxon>
        <taxon>Actinomycetes</taxon>
        <taxon>Micrococcales</taxon>
        <taxon>Microbacteriaceae</taxon>
        <taxon>Glaciibacter</taxon>
    </lineage>
</organism>
<accession>A0A7Z0EDJ1</accession>
<feature type="transmembrane region" description="Helical" evidence="1">
    <location>
        <begin position="60"/>
        <end position="81"/>
    </location>
</feature>
<dbReference type="RefSeq" id="WP_218868835.1">
    <property type="nucleotide sequence ID" value="NZ_JACCFM010000001.1"/>
</dbReference>
<protein>
    <submittedName>
        <fullName evidence="2">ABC-2 type transport system permease protein</fullName>
    </submittedName>
</protein>
<sequence>MVAQLLGLKLRLIANIFRRSPWQIVGIVVGLAYGLGAAVALAILLVSLRFSGDLALIRDGLIVGGSLVVAGSLVLPLIFGVDDTMDPRKFALFAMPTRTLSFGLAVSGLIGVPAVALTVVTLSTVVTWSRGIGETVLAIISAALIVATCILASRVSTSIGALLLSSRRSREFSGVFGVLLVLLISPVVVLLVSMDWGTSGLRVLSEFAGILGWTPLGAAWAVPGDAATGLWGSALLKLVIAGGTLGGAWFVWQRLVARMLVTPGREVAAKQYGGLGWFDRLPHTPVGVIAARSFTYWGRDSRYWASLIMIPVIPFIVLVPLSIATVPVHYLALLPVPLMCIFLGWALHNDVAYDSTAIWLHVVSGTRGVADRIGRLVPAIVTGIPVIGLGSALSVAVYGSWAQLPALLGVSTCLLLTGLGFASFTSARFPYPVTRPGDSPFAQPQASGTASALIQSLTLFGSVLLSSPAIIAAVLGIFVDPSWNRLALIFGVGVGVVVLVGGVWLGARTFDRRGPEMLASALRA</sequence>
<feature type="transmembrane region" description="Helical" evidence="1">
    <location>
        <begin position="135"/>
        <end position="153"/>
    </location>
</feature>
<feature type="transmembrane region" description="Helical" evidence="1">
    <location>
        <begin position="173"/>
        <end position="192"/>
    </location>
</feature>
<reference evidence="2 3" key="1">
    <citation type="submission" date="2020-07" db="EMBL/GenBank/DDBJ databases">
        <title>Sequencing the genomes of 1000 actinobacteria strains.</title>
        <authorList>
            <person name="Klenk H.-P."/>
        </authorList>
    </citation>
    <scope>NUCLEOTIDE SEQUENCE [LARGE SCALE GENOMIC DNA]</scope>
    <source>
        <strain evidence="2 3">LI1</strain>
    </source>
</reference>
<keyword evidence="1" id="KW-0472">Membrane</keyword>